<comment type="caution">
    <text evidence="1">The sequence shown here is derived from an EMBL/GenBank/DDBJ whole genome shotgun (WGS) entry which is preliminary data.</text>
</comment>
<dbReference type="AlphaFoldDB" id="A0A5C8V267"/>
<proteinExistence type="predicted"/>
<gene>
    <name evidence="1" type="ORF">FVB32_09600</name>
</gene>
<dbReference type="EMBL" id="VRUR01000002">
    <property type="protein sequence ID" value="TXN34848.1"/>
    <property type="molecule type" value="Genomic_DNA"/>
</dbReference>
<dbReference type="Proteomes" id="UP000321456">
    <property type="component" value="Unassembled WGS sequence"/>
</dbReference>
<protein>
    <recommendedName>
        <fullName evidence="3">Membrane metalloprotease</fullName>
    </recommendedName>
</protein>
<dbReference type="RefSeq" id="WP_147743584.1">
    <property type="nucleotide sequence ID" value="NZ_VRUR01000002.1"/>
</dbReference>
<dbReference type="PROSITE" id="PS51257">
    <property type="entry name" value="PROKAR_LIPOPROTEIN"/>
    <property type="match status" value="1"/>
</dbReference>
<evidence type="ECO:0000313" key="2">
    <source>
        <dbReference type="Proteomes" id="UP000321456"/>
    </source>
</evidence>
<name>A0A5C8V267_9FLAO</name>
<organism evidence="1 2">
    <name type="scientific">Flagellimonas hymeniacidonis</name>
    <dbReference type="NCBI Taxonomy" id="2603628"/>
    <lineage>
        <taxon>Bacteria</taxon>
        <taxon>Pseudomonadati</taxon>
        <taxon>Bacteroidota</taxon>
        <taxon>Flavobacteriia</taxon>
        <taxon>Flavobacteriales</taxon>
        <taxon>Flavobacteriaceae</taxon>
        <taxon>Flagellimonas</taxon>
    </lineage>
</organism>
<reference evidence="1 2" key="1">
    <citation type="submission" date="2019-08" db="EMBL/GenBank/DDBJ databases">
        <title>Professor.</title>
        <authorList>
            <person name="Park J.S."/>
        </authorList>
    </citation>
    <scope>NUCLEOTIDE SEQUENCE [LARGE SCALE GENOMIC DNA]</scope>
    <source>
        <strain evidence="1 2">176CP5-101</strain>
    </source>
</reference>
<evidence type="ECO:0000313" key="1">
    <source>
        <dbReference type="EMBL" id="TXN34848.1"/>
    </source>
</evidence>
<sequence length="265" mass="29117">MKKKIAIYSLFCLGIILGCSKDSENPPNPQNVDKTANLQATGSSANDILSNANFDKLLIEIDYVDGFQPTGQTVANFEDYLRERTFKTDIEFIFNNLSSPNEESLTLEEIADLESDNRDSYNDGRTLAIYIYFADSPSDGDDLDEGLVTLGAVYRNTSMIIYESTIRDLASRSNTITVTDVETATLNHEFGHLFGLVNLGTDPVNDHEDPDAENHCNVTGCLMRAELQFGVPMMKMMESNASKGSAAVPVLDAECILDLQSNGGR</sequence>
<evidence type="ECO:0008006" key="3">
    <source>
        <dbReference type="Google" id="ProtNLM"/>
    </source>
</evidence>
<keyword evidence="2" id="KW-1185">Reference proteome</keyword>
<accession>A0A5C8V267</accession>